<dbReference type="Pfam" id="PF03279">
    <property type="entry name" value="Lip_A_acyltrans"/>
    <property type="match status" value="1"/>
</dbReference>
<dbReference type="AlphaFoldDB" id="A0A929RXF7"/>
<evidence type="ECO:0000256" key="1">
    <source>
        <dbReference type="ARBA" id="ARBA00004533"/>
    </source>
</evidence>
<dbReference type="PANTHER" id="PTHR30606">
    <property type="entry name" value="LIPID A BIOSYNTHESIS LAUROYL ACYLTRANSFERASE"/>
    <property type="match status" value="1"/>
</dbReference>
<dbReference type="InterPro" id="IPR004960">
    <property type="entry name" value="LipA_acyltrans"/>
</dbReference>
<evidence type="ECO:0000256" key="3">
    <source>
        <dbReference type="ARBA" id="ARBA00022519"/>
    </source>
</evidence>
<dbReference type="PANTHER" id="PTHR30606:SF10">
    <property type="entry name" value="PHOSPHATIDYLINOSITOL MANNOSIDE ACYLTRANSFERASE"/>
    <property type="match status" value="1"/>
</dbReference>
<keyword evidence="2" id="KW-1003">Cell membrane</keyword>
<sequence>MKHFLENIATGLILLLSKLPLRLLYILSDFAYFIVRYVAGYRRGVIQRNIAASFPEKTAKERERIVSDFYHFFCDYAVETIRQLSMPASEMRRRMIFEGIDEMQQVMEQRQFAFVYLGHFCNWEWVSSLGLWTPEGWQCAQLYRPLENKMFDRIFLRLRSRFGSENIPKNTILRRIAGYKREDKKIVIGFISDQSPRPANIHDWVDFLHQDTPVFTGTERIAKSVDAAVFFADIQREGRGRYRCRFQKMSDNVCTIPDYELTEAYMRLLEANIRRQPAFWLWSHKRWKHRRNEG</sequence>
<dbReference type="GO" id="GO:0016746">
    <property type="term" value="F:acyltransferase activity"/>
    <property type="evidence" value="ECO:0007669"/>
    <property type="project" value="UniProtKB-KW"/>
</dbReference>
<keyword evidence="6 7" id="KW-0012">Acyltransferase</keyword>
<keyword evidence="3" id="KW-0997">Cell inner membrane</keyword>
<protein>
    <submittedName>
        <fullName evidence="7">Lysophospholipid acyltransferase family protein</fullName>
    </submittedName>
</protein>
<gene>
    <name evidence="7" type="ORF">HXK21_02250</name>
</gene>
<name>A0A929RXF7_9BACT</name>
<comment type="subcellular location">
    <subcellularLocation>
        <location evidence="1">Cell inner membrane</location>
    </subcellularLocation>
</comment>
<organism evidence="7 8">
    <name type="scientific">Alloprevotella tannerae</name>
    <dbReference type="NCBI Taxonomy" id="76122"/>
    <lineage>
        <taxon>Bacteria</taxon>
        <taxon>Pseudomonadati</taxon>
        <taxon>Bacteroidota</taxon>
        <taxon>Bacteroidia</taxon>
        <taxon>Bacteroidales</taxon>
        <taxon>Prevotellaceae</taxon>
        <taxon>Alloprevotella</taxon>
    </lineage>
</organism>
<dbReference type="GO" id="GO:0009247">
    <property type="term" value="P:glycolipid biosynthetic process"/>
    <property type="evidence" value="ECO:0007669"/>
    <property type="project" value="UniProtKB-ARBA"/>
</dbReference>
<evidence type="ECO:0000256" key="4">
    <source>
        <dbReference type="ARBA" id="ARBA00022679"/>
    </source>
</evidence>
<dbReference type="CDD" id="cd07984">
    <property type="entry name" value="LPLAT_LABLAT-like"/>
    <property type="match status" value="1"/>
</dbReference>
<keyword evidence="4" id="KW-0808">Transferase</keyword>
<dbReference type="EMBL" id="JABZGR010000003">
    <property type="protein sequence ID" value="MBF0969854.1"/>
    <property type="molecule type" value="Genomic_DNA"/>
</dbReference>
<evidence type="ECO:0000256" key="6">
    <source>
        <dbReference type="ARBA" id="ARBA00023315"/>
    </source>
</evidence>
<comment type="caution">
    <text evidence="7">The sequence shown here is derived from an EMBL/GenBank/DDBJ whole genome shotgun (WGS) entry which is preliminary data.</text>
</comment>
<evidence type="ECO:0000256" key="2">
    <source>
        <dbReference type="ARBA" id="ARBA00022475"/>
    </source>
</evidence>
<evidence type="ECO:0000313" key="8">
    <source>
        <dbReference type="Proteomes" id="UP000704068"/>
    </source>
</evidence>
<dbReference type="Proteomes" id="UP000704068">
    <property type="component" value="Unassembled WGS sequence"/>
</dbReference>
<keyword evidence="5" id="KW-0472">Membrane</keyword>
<proteinExistence type="predicted"/>
<evidence type="ECO:0000313" key="7">
    <source>
        <dbReference type="EMBL" id="MBF0969854.1"/>
    </source>
</evidence>
<evidence type="ECO:0000256" key="5">
    <source>
        <dbReference type="ARBA" id="ARBA00023136"/>
    </source>
</evidence>
<reference evidence="7" key="1">
    <citation type="submission" date="2020-04" db="EMBL/GenBank/DDBJ databases">
        <title>Deep metagenomics examines the oral microbiome during advanced dental caries in children, revealing novel taxa and co-occurrences with host molecules.</title>
        <authorList>
            <person name="Baker J.L."/>
            <person name="Morton J.T."/>
            <person name="Dinis M."/>
            <person name="Alvarez R."/>
            <person name="Tran N.C."/>
            <person name="Knight R."/>
            <person name="Edlund A."/>
        </authorList>
    </citation>
    <scope>NUCLEOTIDE SEQUENCE</scope>
    <source>
        <strain evidence="7">JCVI_34_bin.1</strain>
    </source>
</reference>
<dbReference type="RefSeq" id="WP_303763031.1">
    <property type="nucleotide sequence ID" value="NZ_JABZGR010000003.1"/>
</dbReference>
<dbReference type="GO" id="GO:0005886">
    <property type="term" value="C:plasma membrane"/>
    <property type="evidence" value="ECO:0007669"/>
    <property type="project" value="UniProtKB-SubCell"/>
</dbReference>
<accession>A0A929RXF7</accession>